<evidence type="ECO:0000313" key="6">
    <source>
        <dbReference type="EnsemblProtists" id="EKX47069"/>
    </source>
</evidence>
<dbReference type="CDD" id="cd03814">
    <property type="entry name" value="GT4-like"/>
    <property type="match status" value="1"/>
</dbReference>
<keyword evidence="2" id="KW-0812">Transmembrane</keyword>
<feature type="non-terminal residue" evidence="5">
    <location>
        <position position="323"/>
    </location>
</feature>
<evidence type="ECO:0000256" key="1">
    <source>
        <dbReference type="ARBA" id="ARBA00022676"/>
    </source>
</evidence>
<reference evidence="5 7" key="1">
    <citation type="journal article" date="2012" name="Nature">
        <title>Algal genomes reveal evolutionary mosaicism and the fate of nucleomorphs.</title>
        <authorList>
            <consortium name="DOE Joint Genome Institute"/>
            <person name="Curtis B.A."/>
            <person name="Tanifuji G."/>
            <person name="Burki F."/>
            <person name="Gruber A."/>
            <person name="Irimia M."/>
            <person name="Maruyama S."/>
            <person name="Arias M.C."/>
            <person name="Ball S.G."/>
            <person name="Gile G.H."/>
            <person name="Hirakawa Y."/>
            <person name="Hopkins J.F."/>
            <person name="Kuo A."/>
            <person name="Rensing S.A."/>
            <person name="Schmutz J."/>
            <person name="Symeonidi A."/>
            <person name="Elias M."/>
            <person name="Eveleigh R.J."/>
            <person name="Herman E.K."/>
            <person name="Klute M.J."/>
            <person name="Nakayama T."/>
            <person name="Obornik M."/>
            <person name="Reyes-Prieto A."/>
            <person name="Armbrust E.V."/>
            <person name="Aves S.J."/>
            <person name="Beiko R.G."/>
            <person name="Coutinho P."/>
            <person name="Dacks J.B."/>
            <person name="Durnford D.G."/>
            <person name="Fast N.M."/>
            <person name="Green B.R."/>
            <person name="Grisdale C.J."/>
            <person name="Hempel F."/>
            <person name="Henrissat B."/>
            <person name="Hoppner M.P."/>
            <person name="Ishida K."/>
            <person name="Kim E."/>
            <person name="Koreny L."/>
            <person name="Kroth P.G."/>
            <person name="Liu Y."/>
            <person name="Malik S.B."/>
            <person name="Maier U.G."/>
            <person name="McRose D."/>
            <person name="Mock T."/>
            <person name="Neilson J.A."/>
            <person name="Onodera N.T."/>
            <person name="Poole A.M."/>
            <person name="Pritham E.J."/>
            <person name="Richards T.A."/>
            <person name="Rocap G."/>
            <person name="Roy S.W."/>
            <person name="Sarai C."/>
            <person name="Schaack S."/>
            <person name="Shirato S."/>
            <person name="Slamovits C.H."/>
            <person name="Spencer D.F."/>
            <person name="Suzuki S."/>
            <person name="Worden A.Z."/>
            <person name="Zauner S."/>
            <person name="Barry K."/>
            <person name="Bell C."/>
            <person name="Bharti A.K."/>
            <person name="Crow J.A."/>
            <person name="Grimwood J."/>
            <person name="Kramer R."/>
            <person name="Lindquist E."/>
            <person name="Lucas S."/>
            <person name="Salamov A."/>
            <person name="McFadden G.I."/>
            <person name="Lane C.E."/>
            <person name="Keeling P.J."/>
            <person name="Gray M.W."/>
            <person name="Grigoriev I.V."/>
            <person name="Archibald J.M."/>
        </authorList>
    </citation>
    <scope>NUCLEOTIDE SEQUENCE</scope>
    <source>
        <strain evidence="5 7">CCMP2712</strain>
    </source>
</reference>
<dbReference type="STRING" id="905079.L1JFZ8"/>
<evidence type="ECO:0000259" key="4">
    <source>
        <dbReference type="Pfam" id="PF13439"/>
    </source>
</evidence>
<dbReference type="KEGG" id="gtt:GUITHDRAFT_45198"/>
<keyword evidence="7" id="KW-1185">Reference proteome</keyword>
<protein>
    <recommendedName>
        <fullName evidence="8">Glycosyltransferase subfamily 4-like N-terminal domain-containing protein</fullName>
    </recommendedName>
</protein>
<dbReference type="HOGENOM" id="CLU_009583_2_0_1"/>
<dbReference type="Gene3D" id="3.40.50.2000">
    <property type="entry name" value="Glycogen Phosphorylase B"/>
    <property type="match status" value="2"/>
</dbReference>
<evidence type="ECO:0000313" key="7">
    <source>
        <dbReference type="Proteomes" id="UP000011087"/>
    </source>
</evidence>
<dbReference type="SUPFAM" id="SSF53756">
    <property type="entry name" value="UDP-Glycosyltransferase/glycogen phosphorylase"/>
    <property type="match status" value="1"/>
</dbReference>
<dbReference type="InterPro" id="IPR001296">
    <property type="entry name" value="Glyco_trans_1"/>
</dbReference>
<accession>L1JFZ8</accession>
<dbReference type="GeneID" id="17303845"/>
<evidence type="ECO:0000313" key="5">
    <source>
        <dbReference type="EMBL" id="EKX47069.1"/>
    </source>
</evidence>
<dbReference type="PANTHER" id="PTHR45947">
    <property type="entry name" value="SULFOQUINOVOSYL TRANSFERASE SQD2"/>
    <property type="match status" value="1"/>
</dbReference>
<keyword evidence="2" id="KW-0472">Membrane</keyword>
<dbReference type="Proteomes" id="UP000011087">
    <property type="component" value="Unassembled WGS sequence"/>
</dbReference>
<dbReference type="InterPro" id="IPR028098">
    <property type="entry name" value="Glyco_trans_4-like_N"/>
</dbReference>
<evidence type="ECO:0000256" key="2">
    <source>
        <dbReference type="SAM" id="Phobius"/>
    </source>
</evidence>
<proteinExistence type="predicted"/>
<keyword evidence="1" id="KW-0328">Glycosyltransferase</keyword>
<sequence length="323" mass="36503">IVEPTPFTHVSGYSNRYQEMLRYMQKAEDQIEIVTPDDSQDPPESFLGYPITYTPGFRFSLYNLICLSLDQNLVGMKMIERFKPEVLHVTTPGFICLMSSIYARWFQIPLVLSYHTHLPVYAANYLGFVPFIVDISWLTIKLIHNQADLTLVTSPQLKEEFLEHGIERVEVWRKGIDTESFNPKWRNEETRRMLTDGNPDEMLLLYVGRLGKEKRIQDLRAVLDANPDVRLAIVGTGPYEKDLKQLFEGTKTVFTGVLRGEKLWRAFASADVFCMPSDSETLGFVVLESMASGVPVIGAKAGGIPDLITEGETGFLVPPGDSD</sequence>
<dbReference type="Pfam" id="PF00534">
    <property type="entry name" value="Glycos_transf_1"/>
    <property type="match status" value="1"/>
</dbReference>
<name>L1JFZ8_GUITC</name>
<dbReference type="Pfam" id="PF13439">
    <property type="entry name" value="Glyco_transf_4"/>
    <property type="match status" value="1"/>
</dbReference>
<dbReference type="eggNOG" id="KOG1111">
    <property type="taxonomic scope" value="Eukaryota"/>
</dbReference>
<dbReference type="GO" id="GO:0016757">
    <property type="term" value="F:glycosyltransferase activity"/>
    <property type="evidence" value="ECO:0007669"/>
    <property type="project" value="UniProtKB-KW"/>
</dbReference>
<dbReference type="EnsemblProtists" id="EKX47069">
    <property type="protein sequence ID" value="EKX47069"/>
    <property type="gene ID" value="GUITHDRAFT_45198"/>
</dbReference>
<organism evidence="5">
    <name type="scientific">Guillardia theta (strain CCMP2712)</name>
    <name type="common">Cryptophyte</name>
    <dbReference type="NCBI Taxonomy" id="905079"/>
    <lineage>
        <taxon>Eukaryota</taxon>
        <taxon>Cryptophyceae</taxon>
        <taxon>Pyrenomonadales</taxon>
        <taxon>Geminigeraceae</taxon>
        <taxon>Guillardia</taxon>
    </lineage>
</organism>
<gene>
    <name evidence="5" type="ORF">GUITHDRAFT_45198</name>
</gene>
<dbReference type="AlphaFoldDB" id="L1JFZ8"/>
<feature type="non-terminal residue" evidence="5">
    <location>
        <position position="1"/>
    </location>
</feature>
<evidence type="ECO:0000259" key="3">
    <source>
        <dbReference type="Pfam" id="PF00534"/>
    </source>
</evidence>
<dbReference type="EMBL" id="JH992991">
    <property type="protein sequence ID" value="EKX47069.1"/>
    <property type="molecule type" value="Genomic_DNA"/>
</dbReference>
<dbReference type="InterPro" id="IPR050194">
    <property type="entry name" value="Glycosyltransferase_grp1"/>
</dbReference>
<keyword evidence="1" id="KW-0808">Transferase</keyword>
<keyword evidence="2" id="KW-1133">Transmembrane helix</keyword>
<feature type="transmembrane region" description="Helical" evidence="2">
    <location>
        <begin position="118"/>
        <end position="140"/>
    </location>
</feature>
<dbReference type="OMA" id="ERVDLWQ"/>
<feature type="domain" description="Glycosyltransferase subfamily 4-like N-terminal" evidence="4">
    <location>
        <begin position="12"/>
        <end position="179"/>
    </location>
</feature>
<feature type="transmembrane region" description="Helical" evidence="2">
    <location>
        <begin position="86"/>
        <end position="106"/>
    </location>
</feature>
<feature type="domain" description="Glycosyl transferase family 1" evidence="3">
    <location>
        <begin position="199"/>
        <end position="322"/>
    </location>
</feature>
<evidence type="ECO:0008006" key="8">
    <source>
        <dbReference type="Google" id="ProtNLM"/>
    </source>
</evidence>
<dbReference type="OrthoDB" id="443318at2759"/>
<reference evidence="7" key="2">
    <citation type="submission" date="2012-11" db="EMBL/GenBank/DDBJ databases">
        <authorList>
            <person name="Kuo A."/>
            <person name="Curtis B.A."/>
            <person name="Tanifuji G."/>
            <person name="Burki F."/>
            <person name="Gruber A."/>
            <person name="Irimia M."/>
            <person name="Maruyama S."/>
            <person name="Arias M.C."/>
            <person name="Ball S.G."/>
            <person name="Gile G.H."/>
            <person name="Hirakawa Y."/>
            <person name="Hopkins J.F."/>
            <person name="Rensing S.A."/>
            <person name="Schmutz J."/>
            <person name="Symeonidi A."/>
            <person name="Elias M."/>
            <person name="Eveleigh R.J."/>
            <person name="Herman E.K."/>
            <person name="Klute M.J."/>
            <person name="Nakayama T."/>
            <person name="Obornik M."/>
            <person name="Reyes-Prieto A."/>
            <person name="Armbrust E.V."/>
            <person name="Aves S.J."/>
            <person name="Beiko R.G."/>
            <person name="Coutinho P."/>
            <person name="Dacks J.B."/>
            <person name="Durnford D.G."/>
            <person name="Fast N.M."/>
            <person name="Green B.R."/>
            <person name="Grisdale C."/>
            <person name="Hempe F."/>
            <person name="Henrissat B."/>
            <person name="Hoppner M.P."/>
            <person name="Ishida K.-I."/>
            <person name="Kim E."/>
            <person name="Koreny L."/>
            <person name="Kroth P.G."/>
            <person name="Liu Y."/>
            <person name="Malik S.-B."/>
            <person name="Maier U.G."/>
            <person name="McRose D."/>
            <person name="Mock T."/>
            <person name="Neilson J.A."/>
            <person name="Onodera N.T."/>
            <person name="Poole A.M."/>
            <person name="Pritham E.J."/>
            <person name="Richards T.A."/>
            <person name="Rocap G."/>
            <person name="Roy S.W."/>
            <person name="Sarai C."/>
            <person name="Schaack S."/>
            <person name="Shirato S."/>
            <person name="Slamovits C.H."/>
            <person name="Spencer D.F."/>
            <person name="Suzuki S."/>
            <person name="Worden A.Z."/>
            <person name="Zauner S."/>
            <person name="Barry K."/>
            <person name="Bell C."/>
            <person name="Bharti A.K."/>
            <person name="Crow J.A."/>
            <person name="Grimwood J."/>
            <person name="Kramer R."/>
            <person name="Lindquist E."/>
            <person name="Lucas S."/>
            <person name="Salamov A."/>
            <person name="McFadden G.I."/>
            <person name="Lane C.E."/>
            <person name="Keeling P.J."/>
            <person name="Gray M.W."/>
            <person name="Grigoriev I.V."/>
            <person name="Archibald J.M."/>
        </authorList>
    </citation>
    <scope>NUCLEOTIDE SEQUENCE</scope>
    <source>
        <strain evidence="7">CCMP2712</strain>
    </source>
</reference>
<dbReference type="RefSeq" id="XP_005834049.1">
    <property type="nucleotide sequence ID" value="XM_005833992.1"/>
</dbReference>
<reference evidence="6" key="3">
    <citation type="submission" date="2016-03" db="UniProtKB">
        <authorList>
            <consortium name="EnsemblProtists"/>
        </authorList>
    </citation>
    <scope>IDENTIFICATION</scope>
</reference>
<dbReference type="PANTHER" id="PTHR45947:SF3">
    <property type="entry name" value="SULFOQUINOVOSYL TRANSFERASE SQD2"/>
    <property type="match status" value="1"/>
</dbReference>
<dbReference type="PaxDb" id="55529-EKX47069"/>